<gene>
    <name evidence="2" type="ORF">HNR61_006770</name>
</gene>
<sequence length="82" mass="8744">MSGEPGGYPLIGSVRKIPAPRSPTAQTPKNNGPQNDPLTGPEVRRIPKANKSVREPVTRKLSVCVQPWGPRASELTGCRNGS</sequence>
<dbReference type="EMBL" id="JACJIA010000010">
    <property type="protein sequence ID" value="MBA8955113.1"/>
    <property type="molecule type" value="Genomic_DNA"/>
</dbReference>
<keyword evidence="3" id="KW-1185">Reference proteome</keyword>
<accession>A0A7W3LVL5</accession>
<dbReference type="Proteomes" id="UP000572680">
    <property type="component" value="Unassembled WGS sequence"/>
</dbReference>
<proteinExistence type="predicted"/>
<comment type="caution">
    <text evidence="2">The sequence shown here is derived from an EMBL/GenBank/DDBJ whole genome shotgun (WGS) entry which is preliminary data.</text>
</comment>
<name>A0A7W3LVL5_ACTNM</name>
<protein>
    <submittedName>
        <fullName evidence="2">Uncharacterized protein</fullName>
    </submittedName>
</protein>
<reference evidence="2 3" key="1">
    <citation type="submission" date="2020-08" db="EMBL/GenBank/DDBJ databases">
        <title>Genomic Encyclopedia of Type Strains, Phase IV (KMG-IV): sequencing the most valuable type-strain genomes for metagenomic binning, comparative biology and taxonomic classification.</title>
        <authorList>
            <person name="Goeker M."/>
        </authorList>
    </citation>
    <scope>NUCLEOTIDE SEQUENCE [LARGE SCALE GENOMIC DNA]</scope>
    <source>
        <strain evidence="2 3">DSM 44197</strain>
    </source>
</reference>
<feature type="region of interest" description="Disordered" evidence="1">
    <location>
        <begin position="1"/>
        <end position="61"/>
    </location>
</feature>
<evidence type="ECO:0000313" key="2">
    <source>
        <dbReference type="EMBL" id="MBA8955113.1"/>
    </source>
</evidence>
<feature type="compositionally biased region" description="Polar residues" evidence="1">
    <location>
        <begin position="23"/>
        <end position="37"/>
    </location>
</feature>
<evidence type="ECO:0000256" key="1">
    <source>
        <dbReference type="SAM" id="MobiDB-lite"/>
    </source>
</evidence>
<evidence type="ECO:0000313" key="3">
    <source>
        <dbReference type="Proteomes" id="UP000572680"/>
    </source>
</evidence>
<dbReference type="AlphaFoldDB" id="A0A7W3LVL5"/>
<organism evidence="2 3">
    <name type="scientific">Actinomadura namibiensis</name>
    <dbReference type="NCBI Taxonomy" id="182080"/>
    <lineage>
        <taxon>Bacteria</taxon>
        <taxon>Bacillati</taxon>
        <taxon>Actinomycetota</taxon>
        <taxon>Actinomycetes</taxon>
        <taxon>Streptosporangiales</taxon>
        <taxon>Thermomonosporaceae</taxon>
        <taxon>Actinomadura</taxon>
    </lineage>
</organism>